<evidence type="ECO:0000313" key="4">
    <source>
        <dbReference type="Proteomes" id="UP000257109"/>
    </source>
</evidence>
<protein>
    <recommendedName>
        <fullName evidence="2">Retroviral polymerase SH3-like domain-containing protein</fullName>
    </recommendedName>
</protein>
<keyword evidence="1" id="KW-1133">Transmembrane helix</keyword>
<dbReference type="Proteomes" id="UP000257109">
    <property type="component" value="Unassembled WGS sequence"/>
</dbReference>
<comment type="caution">
    <text evidence="3">The sequence shown here is derived from an EMBL/GenBank/DDBJ whole genome shotgun (WGS) entry which is preliminary data.</text>
</comment>
<feature type="non-terminal residue" evidence="3">
    <location>
        <position position="1"/>
    </location>
</feature>
<accession>A0A371I6Q2</accession>
<dbReference type="EMBL" id="QJKJ01000792">
    <property type="protein sequence ID" value="RDY10720.1"/>
    <property type="molecule type" value="Genomic_DNA"/>
</dbReference>
<dbReference type="OrthoDB" id="787177at2759"/>
<keyword evidence="1" id="KW-0472">Membrane</keyword>
<gene>
    <name evidence="3" type="ORF">CR513_04717</name>
</gene>
<evidence type="ECO:0000313" key="3">
    <source>
        <dbReference type="EMBL" id="RDY10720.1"/>
    </source>
</evidence>
<dbReference type="InterPro" id="IPR057670">
    <property type="entry name" value="SH3_retrovirus"/>
</dbReference>
<evidence type="ECO:0000259" key="2">
    <source>
        <dbReference type="Pfam" id="PF25597"/>
    </source>
</evidence>
<dbReference type="AlphaFoldDB" id="A0A371I6Q2"/>
<evidence type="ECO:0000256" key="1">
    <source>
        <dbReference type="SAM" id="Phobius"/>
    </source>
</evidence>
<feature type="domain" description="Retroviral polymerase SH3-like" evidence="2">
    <location>
        <begin position="65"/>
        <end position="108"/>
    </location>
</feature>
<sequence length="140" mass="16751">MIMKENLKMKSFNNSMKNMEFIIIFLVQELLNIIVIYIRPILKKTPYELWNDRQPNISYFHHFKSDCFILNTKYNLGKFHPKSNKGTFRYSTMSKAYRILRNVEDKVRTQSTFKDQAQMDLLSKVEPKNIEGGYLPCKRN</sequence>
<proteinExistence type="predicted"/>
<reference evidence="3" key="1">
    <citation type="submission" date="2018-05" db="EMBL/GenBank/DDBJ databases">
        <title>Draft genome of Mucuna pruriens seed.</title>
        <authorList>
            <person name="Nnadi N.E."/>
            <person name="Vos R."/>
            <person name="Hasami M.H."/>
            <person name="Devisetty U.K."/>
            <person name="Aguiy J.C."/>
        </authorList>
    </citation>
    <scope>NUCLEOTIDE SEQUENCE [LARGE SCALE GENOMIC DNA]</scope>
    <source>
        <strain evidence="3">JCA_2017</strain>
    </source>
</reference>
<keyword evidence="1" id="KW-0812">Transmembrane</keyword>
<organism evidence="3 4">
    <name type="scientific">Mucuna pruriens</name>
    <name type="common">Velvet bean</name>
    <name type="synonym">Dolichos pruriens</name>
    <dbReference type="NCBI Taxonomy" id="157652"/>
    <lineage>
        <taxon>Eukaryota</taxon>
        <taxon>Viridiplantae</taxon>
        <taxon>Streptophyta</taxon>
        <taxon>Embryophyta</taxon>
        <taxon>Tracheophyta</taxon>
        <taxon>Spermatophyta</taxon>
        <taxon>Magnoliopsida</taxon>
        <taxon>eudicotyledons</taxon>
        <taxon>Gunneridae</taxon>
        <taxon>Pentapetalae</taxon>
        <taxon>rosids</taxon>
        <taxon>fabids</taxon>
        <taxon>Fabales</taxon>
        <taxon>Fabaceae</taxon>
        <taxon>Papilionoideae</taxon>
        <taxon>50 kb inversion clade</taxon>
        <taxon>NPAAA clade</taxon>
        <taxon>indigoferoid/millettioid clade</taxon>
        <taxon>Phaseoleae</taxon>
        <taxon>Mucuna</taxon>
    </lineage>
</organism>
<keyword evidence="4" id="KW-1185">Reference proteome</keyword>
<dbReference type="Pfam" id="PF25597">
    <property type="entry name" value="SH3_retrovirus"/>
    <property type="match status" value="1"/>
</dbReference>
<feature type="transmembrane region" description="Helical" evidence="1">
    <location>
        <begin position="21"/>
        <end position="38"/>
    </location>
</feature>
<name>A0A371I6Q2_MUCPR</name>